<evidence type="ECO:0000313" key="6">
    <source>
        <dbReference type="EMBL" id="KAK9122213.1"/>
    </source>
</evidence>
<feature type="chain" id="PRO_5042919623" evidence="5">
    <location>
        <begin position="23"/>
        <end position="76"/>
    </location>
</feature>
<keyword evidence="3" id="KW-0295">Fungicide</keyword>
<dbReference type="Proteomes" id="UP001420932">
    <property type="component" value="Unassembled WGS sequence"/>
</dbReference>
<gene>
    <name evidence="6" type="ORF">Syun_019830</name>
</gene>
<feature type="signal peptide" evidence="5">
    <location>
        <begin position="1"/>
        <end position="22"/>
    </location>
</feature>
<dbReference type="EMBL" id="JBBNAF010000008">
    <property type="protein sequence ID" value="KAK9122213.1"/>
    <property type="molecule type" value="Genomic_DNA"/>
</dbReference>
<organism evidence="6 7">
    <name type="scientific">Stephania yunnanensis</name>
    <dbReference type="NCBI Taxonomy" id="152371"/>
    <lineage>
        <taxon>Eukaryota</taxon>
        <taxon>Viridiplantae</taxon>
        <taxon>Streptophyta</taxon>
        <taxon>Embryophyta</taxon>
        <taxon>Tracheophyta</taxon>
        <taxon>Spermatophyta</taxon>
        <taxon>Magnoliopsida</taxon>
        <taxon>Ranunculales</taxon>
        <taxon>Menispermaceae</taxon>
        <taxon>Menispermoideae</taxon>
        <taxon>Cissampelideae</taxon>
        <taxon>Stephania</taxon>
    </lineage>
</organism>
<keyword evidence="7" id="KW-1185">Reference proteome</keyword>
<comment type="caution">
    <text evidence="6">The sequence shown here is derived from an EMBL/GenBank/DDBJ whole genome shotgun (WGS) entry which is preliminary data.</text>
</comment>
<evidence type="ECO:0000256" key="2">
    <source>
        <dbReference type="ARBA" id="ARBA00022529"/>
    </source>
</evidence>
<evidence type="ECO:0000256" key="4">
    <source>
        <dbReference type="ARBA" id="ARBA00022821"/>
    </source>
</evidence>
<dbReference type="AlphaFoldDB" id="A0AAP0NX13"/>
<keyword evidence="2" id="KW-0929">Antimicrobial</keyword>
<accession>A0AAP0NX13</accession>
<protein>
    <submittedName>
        <fullName evidence="6">Uncharacterized protein</fullName>
    </submittedName>
</protein>
<sequence length="76" mass="8207">MKMNRTMLSIVATVLMFSLVLSSMPQGIVSESCIWWIGLNCNSPQDCTDICSGQGINNTHVACNSDTRNCGCCTNS</sequence>
<evidence type="ECO:0000256" key="5">
    <source>
        <dbReference type="SAM" id="SignalP"/>
    </source>
</evidence>
<dbReference type="GO" id="GO:0031640">
    <property type="term" value="P:killing of cells of another organism"/>
    <property type="evidence" value="ECO:0007669"/>
    <property type="project" value="UniProtKB-KW"/>
</dbReference>
<evidence type="ECO:0000256" key="3">
    <source>
        <dbReference type="ARBA" id="ARBA00022577"/>
    </source>
</evidence>
<name>A0AAP0NX13_9MAGN</name>
<dbReference type="GO" id="GO:0050832">
    <property type="term" value="P:defense response to fungus"/>
    <property type="evidence" value="ECO:0007669"/>
    <property type="project" value="UniProtKB-KW"/>
</dbReference>
<proteinExistence type="inferred from homology"/>
<comment type="similarity">
    <text evidence="1">Belongs to the DEFL family.</text>
</comment>
<evidence type="ECO:0000313" key="7">
    <source>
        <dbReference type="Proteomes" id="UP001420932"/>
    </source>
</evidence>
<dbReference type="Pfam" id="PF25052">
    <property type="entry name" value="AtDEF-like"/>
    <property type="match status" value="1"/>
</dbReference>
<reference evidence="6 7" key="1">
    <citation type="submission" date="2024-01" db="EMBL/GenBank/DDBJ databases">
        <title>Genome assemblies of Stephania.</title>
        <authorList>
            <person name="Yang L."/>
        </authorList>
    </citation>
    <scope>NUCLEOTIDE SEQUENCE [LARGE SCALE GENOMIC DNA]</scope>
    <source>
        <strain evidence="6">YNDBR</strain>
        <tissue evidence="6">Leaf</tissue>
    </source>
</reference>
<keyword evidence="5" id="KW-0732">Signal</keyword>
<evidence type="ECO:0000256" key="1">
    <source>
        <dbReference type="ARBA" id="ARBA00006722"/>
    </source>
</evidence>
<dbReference type="InterPro" id="IPR010851">
    <property type="entry name" value="DEFL"/>
</dbReference>
<keyword evidence="4" id="KW-0611">Plant defense</keyword>